<evidence type="ECO:0008006" key="4">
    <source>
        <dbReference type="Google" id="ProtNLM"/>
    </source>
</evidence>
<accession>A0A238L632</accession>
<keyword evidence="1" id="KW-0812">Transmembrane</keyword>
<dbReference type="EMBL" id="FXYH01000023">
    <property type="protein sequence ID" value="SMX49776.1"/>
    <property type="molecule type" value="Genomic_DNA"/>
</dbReference>
<evidence type="ECO:0000256" key="1">
    <source>
        <dbReference type="SAM" id="Phobius"/>
    </source>
</evidence>
<feature type="transmembrane region" description="Helical" evidence="1">
    <location>
        <begin position="41"/>
        <end position="63"/>
    </location>
</feature>
<dbReference type="Proteomes" id="UP000220836">
    <property type="component" value="Unassembled WGS sequence"/>
</dbReference>
<feature type="transmembrane region" description="Helical" evidence="1">
    <location>
        <begin position="6"/>
        <end position="29"/>
    </location>
</feature>
<feature type="transmembrane region" description="Helical" evidence="1">
    <location>
        <begin position="69"/>
        <end position="93"/>
    </location>
</feature>
<gene>
    <name evidence="2" type="ORF">PEV8663_04321</name>
</gene>
<dbReference type="RefSeq" id="WP_211318273.1">
    <property type="nucleotide sequence ID" value="NZ_FXYH01000023.1"/>
</dbReference>
<evidence type="ECO:0000313" key="3">
    <source>
        <dbReference type="Proteomes" id="UP000220836"/>
    </source>
</evidence>
<protein>
    <recommendedName>
        <fullName evidence="4">N-ATPase, AtpR subunit</fullName>
    </recommendedName>
</protein>
<sequence>MIPFDWTSALLGIGAGTAMSVLFFAGLAVGMRFALRSTNPVGFLALSAAVRIFALIGVGWIVAEQAGPWAALGYAVAFFASRLVATTVARIGAVPKGAL</sequence>
<keyword evidence="1" id="KW-0472">Membrane</keyword>
<organism evidence="2 3">
    <name type="scientific">Pelagimonas varians</name>
    <dbReference type="NCBI Taxonomy" id="696760"/>
    <lineage>
        <taxon>Bacteria</taxon>
        <taxon>Pseudomonadati</taxon>
        <taxon>Pseudomonadota</taxon>
        <taxon>Alphaproteobacteria</taxon>
        <taxon>Rhodobacterales</taxon>
        <taxon>Roseobacteraceae</taxon>
        <taxon>Pelagimonas</taxon>
    </lineage>
</organism>
<proteinExistence type="predicted"/>
<dbReference type="AlphaFoldDB" id="A0A238L632"/>
<evidence type="ECO:0000313" key="2">
    <source>
        <dbReference type="EMBL" id="SMX49776.1"/>
    </source>
</evidence>
<keyword evidence="3" id="KW-1185">Reference proteome</keyword>
<keyword evidence="1" id="KW-1133">Transmembrane helix</keyword>
<reference evidence="2 3" key="1">
    <citation type="submission" date="2017-05" db="EMBL/GenBank/DDBJ databases">
        <authorList>
            <person name="Song R."/>
            <person name="Chenine A.L."/>
            <person name="Ruprecht R.M."/>
        </authorList>
    </citation>
    <scope>NUCLEOTIDE SEQUENCE [LARGE SCALE GENOMIC DNA]</scope>
    <source>
        <strain evidence="2 3">CECT 8663</strain>
    </source>
</reference>
<name>A0A238L632_9RHOB</name>